<gene>
    <name evidence="3" type="ORF">SEMRO_1839_G300890.1</name>
</gene>
<protein>
    <submittedName>
        <fullName evidence="3">Uncharacterized protein</fullName>
    </submittedName>
</protein>
<evidence type="ECO:0000256" key="1">
    <source>
        <dbReference type="SAM" id="Phobius"/>
    </source>
</evidence>
<dbReference type="Proteomes" id="UP001153069">
    <property type="component" value="Unassembled WGS sequence"/>
</dbReference>
<keyword evidence="1" id="KW-1133">Transmembrane helix</keyword>
<keyword evidence="1" id="KW-0812">Transmembrane</keyword>
<keyword evidence="1" id="KW-0472">Membrane</keyword>
<accession>A0A9N8ESM3</accession>
<evidence type="ECO:0000313" key="3">
    <source>
        <dbReference type="EMBL" id="CAB9526506.1"/>
    </source>
</evidence>
<organism evidence="3 4">
    <name type="scientific">Seminavis robusta</name>
    <dbReference type="NCBI Taxonomy" id="568900"/>
    <lineage>
        <taxon>Eukaryota</taxon>
        <taxon>Sar</taxon>
        <taxon>Stramenopiles</taxon>
        <taxon>Ochrophyta</taxon>
        <taxon>Bacillariophyta</taxon>
        <taxon>Bacillariophyceae</taxon>
        <taxon>Bacillariophycidae</taxon>
        <taxon>Naviculales</taxon>
        <taxon>Naviculaceae</taxon>
        <taxon>Seminavis</taxon>
    </lineage>
</organism>
<sequence>MKGFTSFYIVSLLLSLQGSVALPERKPSLIQQRRINGVFKTGLTPFSSTLDVSRGGAKTPESTSGPTGPFRWFKPTFSPRERSLAAWLLFWNGIALVDALMFTFRAKQNLDGYLVGEWGPHAMAQTRMLANCQLALIATVALVAFTGDEKTLKNCFKIMILATLGAFRAVAAGVRDGAVKAPWKTGYAAVMSAPPLLVLGYFAFVF</sequence>
<name>A0A9N8ESM3_9STRA</name>
<feature type="transmembrane region" description="Helical" evidence="1">
    <location>
        <begin position="158"/>
        <end position="174"/>
    </location>
</feature>
<dbReference type="EMBL" id="CAICTM010001837">
    <property type="protein sequence ID" value="CAB9526506.1"/>
    <property type="molecule type" value="Genomic_DNA"/>
</dbReference>
<feature type="transmembrane region" description="Helical" evidence="1">
    <location>
        <begin position="128"/>
        <end position="146"/>
    </location>
</feature>
<feature type="transmembrane region" description="Helical" evidence="1">
    <location>
        <begin position="186"/>
        <end position="204"/>
    </location>
</feature>
<feature type="chain" id="PRO_5040147011" evidence="2">
    <location>
        <begin position="22"/>
        <end position="206"/>
    </location>
</feature>
<reference evidence="3" key="1">
    <citation type="submission" date="2020-06" db="EMBL/GenBank/DDBJ databases">
        <authorList>
            <consortium name="Plant Systems Biology data submission"/>
        </authorList>
    </citation>
    <scope>NUCLEOTIDE SEQUENCE</scope>
    <source>
        <strain evidence="3">D6</strain>
    </source>
</reference>
<evidence type="ECO:0000256" key="2">
    <source>
        <dbReference type="SAM" id="SignalP"/>
    </source>
</evidence>
<comment type="caution">
    <text evidence="3">The sequence shown here is derived from an EMBL/GenBank/DDBJ whole genome shotgun (WGS) entry which is preliminary data.</text>
</comment>
<keyword evidence="2" id="KW-0732">Signal</keyword>
<feature type="transmembrane region" description="Helical" evidence="1">
    <location>
        <begin position="84"/>
        <end position="104"/>
    </location>
</feature>
<dbReference type="AlphaFoldDB" id="A0A9N8ESM3"/>
<feature type="signal peptide" evidence="2">
    <location>
        <begin position="1"/>
        <end position="21"/>
    </location>
</feature>
<keyword evidence="4" id="KW-1185">Reference proteome</keyword>
<dbReference type="OrthoDB" id="50193at2759"/>
<proteinExistence type="predicted"/>
<evidence type="ECO:0000313" key="4">
    <source>
        <dbReference type="Proteomes" id="UP001153069"/>
    </source>
</evidence>